<reference evidence="1" key="1">
    <citation type="submission" date="2013-08" db="EMBL/GenBank/DDBJ databases">
        <authorList>
            <person name="Mendez C."/>
            <person name="Richter M."/>
            <person name="Ferrer M."/>
            <person name="Sanchez J."/>
        </authorList>
    </citation>
    <scope>NUCLEOTIDE SEQUENCE</scope>
</reference>
<dbReference type="EMBL" id="AUZY01012888">
    <property type="protein sequence ID" value="EQD27350.1"/>
    <property type="molecule type" value="Genomic_DNA"/>
</dbReference>
<protein>
    <submittedName>
        <fullName evidence="1">Transposase (IS4 family protein)</fullName>
    </submittedName>
</protein>
<sequence length="148" mass="16877">MVYVADSALVTGKNLMAMREREIAFLSRLPENYGASGTAKTKAFTNEEWIEIGRISERTQSALYRASEQEEEIDGHPYRLVVYHSSQLDRRKEKSFQTELTKEQERIVKAAGLLGLQSFSCEADAKREAENFLEQFKDAFHHVTASVL</sequence>
<proteinExistence type="predicted"/>
<evidence type="ECO:0000313" key="1">
    <source>
        <dbReference type="EMBL" id="EQD27350.1"/>
    </source>
</evidence>
<dbReference type="AlphaFoldDB" id="T0ZBW5"/>
<reference evidence="1" key="2">
    <citation type="journal article" date="2014" name="ISME J.">
        <title>Microbial stratification in low pH oxic and suboxic macroscopic growths along an acid mine drainage.</title>
        <authorList>
            <person name="Mendez-Garcia C."/>
            <person name="Mesa V."/>
            <person name="Sprenger R.R."/>
            <person name="Richter M."/>
            <person name="Diez M.S."/>
            <person name="Solano J."/>
            <person name="Bargiela R."/>
            <person name="Golyshina O.V."/>
            <person name="Manteca A."/>
            <person name="Ramos J.L."/>
            <person name="Gallego J.R."/>
            <person name="Llorente I."/>
            <person name="Martins Dos Santos V.A."/>
            <person name="Jensen O.N."/>
            <person name="Pelaez A.I."/>
            <person name="Sanchez J."/>
            <person name="Ferrer M."/>
        </authorList>
    </citation>
    <scope>NUCLEOTIDE SEQUENCE</scope>
</reference>
<name>T0ZBW5_9ZZZZ</name>
<accession>T0ZBW5</accession>
<comment type="caution">
    <text evidence="1">The sequence shown here is derived from an EMBL/GenBank/DDBJ whole genome shotgun (WGS) entry which is preliminary data.</text>
</comment>
<gene>
    <name evidence="1" type="ORF">B1B_19186</name>
</gene>
<organism evidence="1">
    <name type="scientific">mine drainage metagenome</name>
    <dbReference type="NCBI Taxonomy" id="410659"/>
    <lineage>
        <taxon>unclassified sequences</taxon>
        <taxon>metagenomes</taxon>
        <taxon>ecological metagenomes</taxon>
    </lineage>
</organism>
<feature type="non-terminal residue" evidence="1">
    <location>
        <position position="148"/>
    </location>
</feature>